<accession>A0ABX1VCF1</accession>
<sequence length="287" mass="32536">MIRRVRVLCGPRSPRTRCVCKFGASEPHLPIFQGLRGRRGKTPSVRERWRARVPRPFRRGPAGPTRLPCVRLGPGGRTRCPGRWAAARRRVWLQPPTTCRTHPRRCPRSPPLSPTRRPRYPPQSLPSRGTLSLAPPSGRTASCRSLHHAGRPWRRGCPAQPRRPTTSTDPHHARPPRTLRSVQRQPDGGRAIRLRPRLPKSLGFAASHRVRRRQNVASALPEKRGGLRPRPASLPGREGRRKVDPDRGIGQGRPRADPNGRSRGRWRGPTPWLSLLRRLPPCLEVWR</sequence>
<feature type="region of interest" description="Disordered" evidence="1">
    <location>
        <begin position="208"/>
        <end position="267"/>
    </location>
</feature>
<proteinExistence type="predicted"/>
<dbReference type="EMBL" id="WTPX01000043">
    <property type="protein sequence ID" value="NNJ25605.1"/>
    <property type="molecule type" value="Genomic_DNA"/>
</dbReference>
<reference evidence="2 3" key="1">
    <citation type="journal article" date="2020" name="Syst. Appl. Microbiol.">
        <title>Alienimonas chondri sp. nov., a novel planctomycete isolated from the biofilm of the red alga Chondrus crispus.</title>
        <authorList>
            <person name="Vitorino I."/>
            <person name="Albuquerque L."/>
            <person name="Wiegand S."/>
            <person name="Kallscheuer N."/>
            <person name="da Costa M.S."/>
            <person name="Lobo-da-Cunha A."/>
            <person name="Jogler C."/>
            <person name="Lage O.M."/>
        </authorList>
    </citation>
    <scope>NUCLEOTIDE SEQUENCE [LARGE SCALE GENOMIC DNA]</scope>
    <source>
        <strain evidence="2 3">LzC2</strain>
    </source>
</reference>
<protein>
    <submittedName>
        <fullName evidence="2">Uncharacterized protein</fullName>
    </submittedName>
</protein>
<comment type="caution">
    <text evidence="2">The sequence shown here is derived from an EMBL/GenBank/DDBJ whole genome shotgun (WGS) entry which is preliminary data.</text>
</comment>
<keyword evidence="3" id="KW-1185">Reference proteome</keyword>
<feature type="compositionally biased region" description="Basic residues" evidence="1">
    <location>
        <begin position="145"/>
        <end position="154"/>
    </location>
</feature>
<evidence type="ECO:0000313" key="3">
    <source>
        <dbReference type="Proteomes" id="UP000609651"/>
    </source>
</evidence>
<dbReference type="Proteomes" id="UP000609651">
    <property type="component" value="Unassembled WGS sequence"/>
</dbReference>
<evidence type="ECO:0000313" key="2">
    <source>
        <dbReference type="EMBL" id="NNJ25605.1"/>
    </source>
</evidence>
<feature type="region of interest" description="Disordered" evidence="1">
    <location>
        <begin position="95"/>
        <end position="191"/>
    </location>
</feature>
<name>A0ABX1VCF1_9PLAN</name>
<evidence type="ECO:0000256" key="1">
    <source>
        <dbReference type="SAM" id="MobiDB-lite"/>
    </source>
</evidence>
<feature type="compositionally biased region" description="Basic and acidic residues" evidence="1">
    <location>
        <begin position="237"/>
        <end position="247"/>
    </location>
</feature>
<organism evidence="2 3">
    <name type="scientific">Alienimonas chondri</name>
    <dbReference type="NCBI Taxonomy" id="2681879"/>
    <lineage>
        <taxon>Bacteria</taxon>
        <taxon>Pseudomonadati</taxon>
        <taxon>Planctomycetota</taxon>
        <taxon>Planctomycetia</taxon>
        <taxon>Planctomycetales</taxon>
        <taxon>Planctomycetaceae</taxon>
        <taxon>Alienimonas</taxon>
    </lineage>
</organism>
<gene>
    <name evidence="2" type="ORF">LzC2_16770</name>
</gene>